<dbReference type="EMBL" id="CAJSLV010000060">
    <property type="protein sequence ID" value="CAG6395227.1"/>
    <property type="molecule type" value="Genomic_DNA"/>
</dbReference>
<gene>
    <name evidence="1" type="ORF">SCOCK_300036</name>
</gene>
<protein>
    <submittedName>
        <fullName evidence="1">Fe-S, FMN containing oxidoreductase</fullName>
    </submittedName>
</protein>
<dbReference type="Gene3D" id="3.30.70.20">
    <property type="match status" value="1"/>
</dbReference>
<dbReference type="Proteomes" id="UP001152519">
    <property type="component" value="Unassembled WGS sequence"/>
</dbReference>
<comment type="caution">
    <text evidence="1">The sequence shown here is derived from an EMBL/GenBank/DDBJ whole genome shotgun (WGS) entry which is preliminary data.</text>
</comment>
<organism evidence="1 2">
    <name type="scientific">Actinacidiphila cocklensis</name>
    <dbReference type="NCBI Taxonomy" id="887465"/>
    <lineage>
        <taxon>Bacteria</taxon>
        <taxon>Bacillati</taxon>
        <taxon>Actinomycetota</taxon>
        <taxon>Actinomycetes</taxon>
        <taxon>Kitasatosporales</taxon>
        <taxon>Streptomycetaceae</taxon>
        <taxon>Actinacidiphila</taxon>
    </lineage>
</organism>
<accession>A0A9W4GRX8</accession>
<evidence type="ECO:0000313" key="1">
    <source>
        <dbReference type="EMBL" id="CAG6395227.1"/>
    </source>
</evidence>
<sequence length="79" mass="8593">MNREQELSIDFAACDGHGLCAELLPERIGLDEWGYPVLRDVAIPSVLVDHARRAAAACPVLALRLTSAARGARRSAPRR</sequence>
<keyword evidence="2" id="KW-1185">Reference proteome</keyword>
<dbReference type="RefSeq" id="WP_251492231.1">
    <property type="nucleotide sequence ID" value="NZ_CAJSLV010000060.1"/>
</dbReference>
<name>A0A9W4GRX8_9ACTN</name>
<evidence type="ECO:0000313" key="2">
    <source>
        <dbReference type="Proteomes" id="UP001152519"/>
    </source>
</evidence>
<dbReference type="Pfam" id="PF13459">
    <property type="entry name" value="Fer4_15"/>
    <property type="match status" value="1"/>
</dbReference>
<proteinExistence type="predicted"/>
<dbReference type="SUPFAM" id="SSF54862">
    <property type="entry name" value="4Fe-4S ferredoxins"/>
    <property type="match status" value="1"/>
</dbReference>
<reference evidence="1" key="1">
    <citation type="submission" date="2021-05" db="EMBL/GenBank/DDBJ databases">
        <authorList>
            <person name="Arsene-Ploetze F."/>
        </authorList>
    </citation>
    <scope>NUCLEOTIDE SEQUENCE</scope>
    <source>
        <strain evidence="1">DSM 42138</strain>
    </source>
</reference>
<dbReference type="AlphaFoldDB" id="A0A9W4GRX8"/>